<evidence type="ECO:0000313" key="1">
    <source>
        <dbReference type="EMBL" id="CBY16065.1"/>
    </source>
</evidence>
<dbReference type="Proteomes" id="UP000001307">
    <property type="component" value="Unassembled WGS sequence"/>
</dbReference>
<organism evidence="1">
    <name type="scientific">Oikopleura dioica</name>
    <name type="common">Tunicate</name>
    <dbReference type="NCBI Taxonomy" id="34765"/>
    <lineage>
        <taxon>Eukaryota</taxon>
        <taxon>Metazoa</taxon>
        <taxon>Chordata</taxon>
        <taxon>Tunicata</taxon>
        <taxon>Appendicularia</taxon>
        <taxon>Copelata</taxon>
        <taxon>Oikopleuridae</taxon>
        <taxon>Oikopleura</taxon>
    </lineage>
</organism>
<sequence>YVRRKQTNIPTSSNHSKEEHLVIAQKLAAMEKRRVGTRFLDHEITEKDMAKPLLVSIKDSCALM</sequence>
<dbReference type="AlphaFoldDB" id="E4Y2H5"/>
<dbReference type="InParanoid" id="E4Y2H5"/>
<gene>
    <name evidence="1" type="ORF">GSOID_T00016374001</name>
</gene>
<proteinExistence type="predicted"/>
<protein>
    <submittedName>
        <fullName evidence="1">Uncharacterized protein</fullName>
    </submittedName>
</protein>
<feature type="non-terminal residue" evidence="1">
    <location>
        <position position="1"/>
    </location>
</feature>
<reference evidence="1" key="1">
    <citation type="journal article" date="2010" name="Science">
        <title>Plasticity of animal genome architecture unmasked by rapid evolution of a pelagic tunicate.</title>
        <authorList>
            <person name="Denoeud F."/>
            <person name="Henriet S."/>
            <person name="Mungpakdee S."/>
            <person name="Aury J.M."/>
            <person name="Da Silva C."/>
            <person name="Brinkmann H."/>
            <person name="Mikhaleva J."/>
            <person name="Olsen L.C."/>
            <person name="Jubin C."/>
            <person name="Canestro C."/>
            <person name="Bouquet J.M."/>
            <person name="Danks G."/>
            <person name="Poulain J."/>
            <person name="Campsteijn C."/>
            <person name="Adamski M."/>
            <person name="Cross I."/>
            <person name="Yadetie F."/>
            <person name="Muffato M."/>
            <person name="Louis A."/>
            <person name="Butcher S."/>
            <person name="Tsagkogeorga G."/>
            <person name="Konrad A."/>
            <person name="Singh S."/>
            <person name="Jensen M.F."/>
            <person name="Cong E.H."/>
            <person name="Eikeseth-Otteraa H."/>
            <person name="Noel B."/>
            <person name="Anthouard V."/>
            <person name="Porcel B.M."/>
            <person name="Kachouri-Lafond R."/>
            <person name="Nishino A."/>
            <person name="Ugolini M."/>
            <person name="Chourrout P."/>
            <person name="Nishida H."/>
            <person name="Aasland R."/>
            <person name="Huzurbazar S."/>
            <person name="Westhof E."/>
            <person name="Delsuc F."/>
            <person name="Lehrach H."/>
            <person name="Reinhardt R."/>
            <person name="Weissenbach J."/>
            <person name="Roy S.W."/>
            <person name="Artiguenave F."/>
            <person name="Postlethwait J.H."/>
            <person name="Manak J.R."/>
            <person name="Thompson E.M."/>
            <person name="Jaillon O."/>
            <person name="Du Pasquier L."/>
            <person name="Boudinot P."/>
            <person name="Liberles D.A."/>
            <person name="Volff J.N."/>
            <person name="Philippe H."/>
            <person name="Lenhard B."/>
            <person name="Roest Crollius H."/>
            <person name="Wincker P."/>
            <person name="Chourrout D."/>
        </authorList>
    </citation>
    <scope>NUCLEOTIDE SEQUENCE [LARGE SCALE GENOMIC DNA]</scope>
</reference>
<name>E4Y2H5_OIKDI</name>
<evidence type="ECO:0000313" key="2">
    <source>
        <dbReference type="Proteomes" id="UP000001307"/>
    </source>
</evidence>
<dbReference type="EMBL" id="FN653848">
    <property type="protein sequence ID" value="CBY16065.1"/>
    <property type="molecule type" value="Genomic_DNA"/>
</dbReference>
<accession>E4Y2H5</accession>
<keyword evidence="2" id="KW-1185">Reference proteome</keyword>